<dbReference type="RefSeq" id="XP_040630198.1">
    <property type="nucleotide sequence ID" value="XM_040770015.1"/>
</dbReference>
<organism evidence="1 2">
    <name type="scientific">Dacryopinax primogenitus (strain DJM 731)</name>
    <name type="common">Brown rot fungus</name>
    <dbReference type="NCBI Taxonomy" id="1858805"/>
    <lineage>
        <taxon>Eukaryota</taxon>
        <taxon>Fungi</taxon>
        <taxon>Dikarya</taxon>
        <taxon>Basidiomycota</taxon>
        <taxon>Agaricomycotina</taxon>
        <taxon>Dacrymycetes</taxon>
        <taxon>Dacrymycetales</taxon>
        <taxon>Dacrymycetaceae</taxon>
        <taxon>Dacryopinax</taxon>
    </lineage>
</organism>
<dbReference type="AlphaFoldDB" id="M5G3Q3"/>
<accession>M5G3Q3</accession>
<dbReference type="Gene3D" id="1.20.1280.50">
    <property type="match status" value="1"/>
</dbReference>
<proteinExistence type="predicted"/>
<sequence>MNPSKIQIYPGGSLAYRNWWHSRVAEENLELTSNSPEETEEELELERQIEAVVVKIQTLQEACSAARDEHSELCIKLEATRDRIVQNTHPRPVTAVPDDILLQIFELGSLTGPELFIKSRFDNLHATPLWNIFPMNVSQVCRRWRMVAINHPKLWTRYLAHNTPTQETPALDCWLSRSGNMPLHLHLRCSANPVNGCYSTRHGPCPRFRKPVREMSRRLVSLSVEGCIHTCMHAISDLGPSAPLLREIRVKTGNCLNRRNDQADPNVLSKRVLTPGLTDAHLEGFPALLRMIDTSRLAHLTLGCSLRTRELHTMRMDLDLFLNVIKTLSELRSLIINSFVFPAISELEDDQALGYLPNLTTLKLLTAPIGHHYAWMAQIRMPVLESLEIASAWSDDNAVLAGGYREEERAFFSTVPSVERVVVTYRPQVSTVVLLLLEGFLSHLQTLTVHMDMENHHRTTPVEWTKDIPRRVALLVQRRWEQDKMLSEVLVDPPLFEGEAANKNYALELLKPMDEIGEVAEFGLEDLFDAVYDVHVSPAS</sequence>
<dbReference type="EMBL" id="JH795860">
    <property type="protein sequence ID" value="EJU03304.1"/>
    <property type="molecule type" value="Genomic_DNA"/>
</dbReference>
<name>M5G3Q3_DACPD</name>
<dbReference type="InterPro" id="IPR032675">
    <property type="entry name" value="LRR_dom_sf"/>
</dbReference>
<gene>
    <name evidence="1" type="ORF">DACRYDRAFT_115493</name>
</gene>
<dbReference type="STRING" id="1858805.M5G3Q3"/>
<evidence type="ECO:0000313" key="2">
    <source>
        <dbReference type="Proteomes" id="UP000030653"/>
    </source>
</evidence>
<keyword evidence="2" id="KW-1185">Reference proteome</keyword>
<dbReference type="InterPro" id="IPR036047">
    <property type="entry name" value="F-box-like_dom_sf"/>
</dbReference>
<dbReference type="Gene3D" id="3.80.10.10">
    <property type="entry name" value="Ribonuclease Inhibitor"/>
    <property type="match status" value="1"/>
</dbReference>
<dbReference type="GeneID" id="63685077"/>
<evidence type="ECO:0000313" key="1">
    <source>
        <dbReference type="EMBL" id="EJU03304.1"/>
    </source>
</evidence>
<protein>
    <submittedName>
        <fullName evidence="1">Uncharacterized protein</fullName>
    </submittedName>
</protein>
<dbReference type="SUPFAM" id="SSF81383">
    <property type="entry name" value="F-box domain"/>
    <property type="match status" value="1"/>
</dbReference>
<dbReference type="Proteomes" id="UP000030653">
    <property type="component" value="Unassembled WGS sequence"/>
</dbReference>
<dbReference type="HOGENOM" id="CLU_504342_0_0_1"/>
<dbReference type="OrthoDB" id="3067986at2759"/>
<reference evidence="1 2" key="1">
    <citation type="journal article" date="2012" name="Science">
        <title>The Paleozoic origin of enzymatic lignin decomposition reconstructed from 31 fungal genomes.</title>
        <authorList>
            <person name="Floudas D."/>
            <person name="Binder M."/>
            <person name="Riley R."/>
            <person name="Barry K."/>
            <person name="Blanchette R.A."/>
            <person name="Henrissat B."/>
            <person name="Martinez A.T."/>
            <person name="Otillar R."/>
            <person name="Spatafora J.W."/>
            <person name="Yadav J.S."/>
            <person name="Aerts A."/>
            <person name="Benoit I."/>
            <person name="Boyd A."/>
            <person name="Carlson A."/>
            <person name="Copeland A."/>
            <person name="Coutinho P.M."/>
            <person name="de Vries R.P."/>
            <person name="Ferreira P."/>
            <person name="Findley K."/>
            <person name="Foster B."/>
            <person name="Gaskell J."/>
            <person name="Glotzer D."/>
            <person name="Gorecki P."/>
            <person name="Heitman J."/>
            <person name="Hesse C."/>
            <person name="Hori C."/>
            <person name="Igarashi K."/>
            <person name="Jurgens J.A."/>
            <person name="Kallen N."/>
            <person name="Kersten P."/>
            <person name="Kohler A."/>
            <person name="Kuees U."/>
            <person name="Kumar T.K.A."/>
            <person name="Kuo A."/>
            <person name="LaButti K."/>
            <person name="Larrondo L.F."/>
            <person name="Lindquist E."/>
            <person name="Ling A."/>
            <person name="Lombard V."/>
            <person name="Lucas S."/>
            <person name="Lundell T."/>
            <person name="Martin R."/>
            <person name="McLaughlin D.J."/>
            <person name="Morgenstern I."/>
            <person name="Morin E."/>
            <person name="Murat C."/>
            <person name="Nagy L.G."/>
            <person name="Nolan M."/>
            <person name="Ohm R.A."/>
            <person name="Patyshakuliyeva A."/>
            <person name="Rokas A."/>
            <person name="Ruiz-Duenas F.J."/>
            <person name="Sabat G."/>
            <person name="Salamov A."/>
            <person name="Samejima M."/>
            <person name="Schmutz J."/>
            <person name="Slot J.C."/>
            <person name="St John F."/>
            <person name="Stenlid J."/>
            <person name="Sun H."/>
            <person name="Sun S."/>
            <person name="Syed K."/>
            <person name="Tsang A."/>
            <person name="Wiebenga A."/>
            <person name="Young D."/>
            <person name="Pisabarro A."/>
            <person name="Eastwood D.C."/>
            <person name="Martin F."/>
            <person name="Cullen D."/>
            <person name="Grigoriev I.V."/>
            <person name="Hibbett D.S."/>
        </authorList>
    </citation>
    <scope>NUCLEOTIDE SEQUENCE [LARGE SCALE GENOMIC DNA]</scope>
    <source>
        <strain evidence="1 2">DJM-731 SS1</strain>
    </source>
</reference>